<keyword evidence="6" id="KW-1185">Reference proteome</keyword>
<dbReference type="Proteomes" id="UP000664495">
    <property type="component" value="Unassembled WGS sequence"/>
</dbReference>
<dbReference type="InterPro" id="IPR000169">
    <property type="entry name" value="Pept_cys_AS"/>
</dbReference>
<keyword evidence="2 4" id="KW-0378">Hydrolase</keyword>
<keyword evidence="1 4" id="KW-0645">Protease</keyword>
<dbReference type="RefSeq" id="WP_207109420.1">
    <property type="nucleotide sequence ID" value="NZ_JAFLVR010000035.1"/>
</dbReference>
<sequence>MSKITNERTHAFREAFAKNSKQVALQRGVVKNGIRASAENIQTHVENTPVFSIDLATGKVANQKQSGRCWMFAALNTFRHKLLTTFQLKDFELSQNYTFFWDKYEKANYFYENILNTAEQSVASREVAFLLQTPQQDGGQWDMIVSLFQKYGVVPKSVMPESSNSSNSRDLNNYLNKLLRKHAVLLRQMVAEDATSEEIQANREAMLQEVYNLLAISLGTPPTVFDFEYRDDEKNYHLDRGLTPQSFYEKYVGVDLDDYVSIINAPTEDKPFMKSYTVDMLGNVVDGKQVKYLNLEMNDFKALAIKQLEQGESVWFGCDVGQSSTRDSGIMALDAYDVEDLFDVDLTMTKAERLDYGESLMTHAMVLTGVDLIDNQAKKWKVENSWGEKVGDKGFFVMSDEWMDEYTYQIVVRKELLTPEQLAAFEAEPTILSPWDPMGALA</sequence>
<evidence type="ECO:0000256" key="3">
    <source>
        <dbReference type="ARBA" id="ARBA00022807"/>
    </source>
</evidence>
<dbReference type="EMBL" id="JAFLVR010000035">
    <property type="protein sequence ID" value="MBO0453664.1"/>
    <property type="molecule type" value="Genomic_DNA"/>
</dbReference>
<dbReference type="PROSITE" id="PS00139">
    <property type="entry name" value="THIOL_PROTEASE_CYS"/>
    <property type="match status" value="1"/>
</dbReference>
<organism evidence="5 6">
    <name type="scientific">Candidatus Enterococcus murrayae</name>
    <dbReference type="NCBI Taxonomy" id="2815321"/>
    <lineage>
        <taxon>Bacteria</taxon>
        <taxon>Bacillati</taxon>
        <taxon>Bacillota</taxon>
        <taxon>Bacilli</taxon>
        <taxon>Lactobacillales</taxon>
        <taxon>Enterococcaceae</taxon>
        <taxon>Enterococcus</taxon>
    </lineage>
</organism>
<evidence type="ECO:0000313" key="5">
    <source>
        <dbReference type="EMBL" id="MBO0453664.1"/>
    </source>
</evidence>
<dbReference type="PIRSF" id="PIRSF005700">
    <property type="entry name" value="PepC"/>
    <property type="match status" value="1"/>
</dbReference>
<dbReference type="Gene3D" id="3.90.70.10">
    <property type="entry name" value="Cysteine proteinases"/>
    <property type="match status" value="1"/>
</dbReference>
<evidence type="ECO:0000313" key="6">
    <source>
        <dbReference type="Proteomes" id="UP000664495"/>
    </source>
</evidence>
<comment type="caution">
    <text evidence="5">The sequence shown here is derived from an EMBL/GenBank/DDBJ whole genome shotgun (WGS) entry which is preliminary data.</text>
</comment>
<accession>A0ABS3HJP6</accession>
<protein>
    <recommendedName>
        <fullName evidence="4">Aminopeptidase</fullName>
    </recommendedName>
</protein>
<dbReference type="Pfam" id="PF03051">
    <property type="entry name" value="Peptidase_C1_2"/>
    <property type="match status" value="1"/>
</dbReference>
<reference evidence="5 6" key="1">
    <citation type="submission" date="2021-03" db="EMBL/GenBank/DDBJ databases">
        <title>Enterococcal diversity collection.</title>
        <authorList>
            <person name="Gilmore M.S."/>
            <person name="Schwartzman J."/>
            <person name="Van Tyne D."/>
            <person name="Martin M."/>
            <person name="Earl A.M."/>
            <person name="Manson A.L."/>
            <person name="Straub T."/>
            <person name="Salamzade R."/>
            <person name="Saavedra J."/>
            <person name="Lebreton F."/>
            <person name="Prichula J."/>
            <person name="Schaufler K."/>
            <person name="Gaca A."/>
            <person name="Sgardioli B."/>
            <person name="Wagenaar J."/>
            <person name="Strong T."/>
        </authorList>
    </citation>
    <scope>NUCLEOTIDE SEQUENCE [LARGE SCALE GENOMIC DNA]</scope>
    <source>
        <strain evidence="5 6">MJM16</strain>
    </source>
</reference>
<comment type="similarity">
    <text evidence="4">Belongs to the peptidase C1 family.</text>
</comment>
<dbReference type="InterPro" id="IPR038765">
    <property type="entry name" value="Papain-like_cys_pep_sf"/>
</dbReference>
<dbReference type="SUPFAM" id="SSF54001">
    <property type="entry name" value="Cysteine proteinases"/>
    <property type="match status" value="1"/>
</dbReference>
<dbReference type="InterPro" id="IPR025660">
    <property type="entry name" value="Pept_his_AS"/>
</dbReference>
<dbReference type="CDD" id="cd00585">
    <property type="entry name" value="Peptidase_C1B"/>
    <property type="match status" value="1"/>
</dbReference>
<dbReference type="PANTHER" id="PTHR10363:SF2">
    <property type="entry name" value="BLEOMYCIN HYDROLASE"/>
    <property type="match status" value="1"/>
</dbReference>
<name>A0ABS3HJP6_9ENTE</name>
<evidence type="ECO:0000256" key="4">
    <source>
        <dbReference type="PIRNR" id="PIRNR005700"/>
    </source>
</evidence>
<gene>
    <name evidence="5" type="ORF">JZO85_15475</name>
</gene>
<dbReference type="PANTHER" id="PTHR10363">
    <property type="entry name" value="BLEOMYCIN HYDROLASE"/>
    <property type="match status" value="1"/>
</dbReference>
<keyword evidence="3 4" id="KW-0788">Thiol protease</keyword>
<proteinExistence type="inferred from homology"/>
<evidence type="ECO:0000256" key="1">
    <source>
        <dbReference type="ARBA" id="ARBA00022670"/>
    </source>
</evidence>
<dbReference type="InterPro" id="IPR004134">
    <property type="entry name" value="Peptidase_C1B"/>
</dbReference>
<evidence type="ECO:0000256" key="2">
    <source>
        <dbReference type="ARBA" id="ARBA00022801"/>
    </source>
</evidence>
<dbReference type="PROSITE" id="PS00639">
    <property type="entry name" value="THIOL_PROTEASE_HIS"/>
    <property type="match status" value="1"/>
</dbReference>
<keyword evidence="4" id="KW-0031">Aminopeptidase</keyword>